<dbReference type="Pfam" id="PF13411">
    <property type="entry name" value="MerR_1"/>
    <property type="match status" value="1"/>
</dbReference>
<protein>
    <submittedName>
        <fullName evidence="7">Superfamily II DNA/RNA helicase</fullName>
    </submittedName>
</protein>
<sequence length="812" mass="90573">MQAQGNQPGLIRIFKREMEAWAHKHQNTADGKAILAWLPNFKERPFYTASELVPLFPTLARVLGIVPYIGGQKSSLRLSNELHFAGLPVLQNVNGTSKFIHPMHSGAKPFVTEFFISIHSQADFCRAGCTSPRGARFWEEQGLLGDVARGETGIRRYTDEQMEKARIIAAAQFGGFPLEQIKDMLAVYHSDAEVHDALLQRLEDQVRAASRLGANLPKPRIPAGVKLEYDLTFWAWMGIWKTWKAKYSTRSQIATSSSVQIAGKMGGEAVKVYRSKESGLYVLEGPADKAANARHMAYRGLAFSLSASSREKSVLFSDNPYSVCDLAAANDPDLGPYRRAIDFSRAETSQKKYPTPPGKELWDYQAATLDYLLARGGGIDADEPGLGKTPTSIVFCNAVEARRVLVIVPASVRIQWGQRIKEWSTIPNVHVSVMLKVKDGIHPTCHYQVISYEAARNPAIMRAIGHRRWDVLICDEAHKMKSADAIVTRAILGNRDKMFVHGETKIPCIGSYCDKAIALTGTPLLNRPSECYVLFRYFDWESIDFCTEDGFKERYNKQADLKTIEGKRFKLESTSLELELQNRLRVNIMARHEKKDVLQQMKVPRYSLVTCSIDGGVSSALAVEGMLGLDIEQIQTTKEFEILGHISEARRLMGEALAPQVIDFVSDFLDGSDEKYVLFGWHLSVLSLYEAGLAQYGTEILHGGKSARARQSAIDEFISNPKKRVFIANIQAGGEGVDGLQTVASRCGLGEPDWVPSRNEQAVSRVDRFGQQFQVQADLFVAPGSIAEKILVRSLEKMNVIHRVLDEKENRT</sequence>
<dbReference type="Gene3D" id="1.10.1660.10">
    <property type="match status" value="1"/>
</dbReference>
<evidence type="ECO:0000256" key="2">
    <source>
        <dbReference type="ARBA" id="ARBA00022801"/>
    </source>
</evidence>
<dbReference type="PROSITE" id="PS50937">
    <property type="entry name" value="HTH_MERR_2"/>
    <property type="match status" value="1"/>
</dbReference>
<dbReference type="SMART" id="SM00487">
    <property type="entry name" value="DEXDc"/>
    <property type="match status" value="1"/>
</dbReference>
<dbReference type="SUPFAM" id="SSF52540">
    <property type="entry name" value="P-loop containing nucleoside triphosphate hydrolases"/>
    <property type="match status" value="2"/>
</dbReference>
<evidence type="ECO:0000313" key="8">
    <source>
        <dbReference type="Proteomes" id="UP000815677"/>
    </source>
</evidence>
<dbReference type="CDD" id="cd00592">
    <property type="entry name" value="HTH_MerR-like"/>
    <property type="match status" value="1"/>
</dbReference>
<keyword evidence="7" id="KW-0347">Helicase</keyword>
<evidence type="ECO:0000256" key="1">
    <source>
        <dbReference type="ARBA" id="ARBA00022741"/>
    </source>
</evidence>
<feature type="domain" description="Helicase ATP-binding" evidence="5">
    <location>
        <begin position="369"/>
        <end position="541"/>
    </location>
</feature>
<dbReference type="Pfam" id="PF00176">
    <property type="entry name" value="SNF2-rel_dom"/>
    <property type="match status" value="1"/>
</dbReference>
<keyword evidence="2" id="KW-0378">Hydrolase</keyword>
<proteinExistence type="predicted"/>
<dbReference type="InterPro" id="IPR027417">
    <property type="entry name" value="P-loop_NTPase"/>
</dbReference>
<keyword evidence="3" id="KW-0067">ATP-binding</keyword>
<gene>
    <name evidence="7" type="ORF">MCHLO_00024</name>
</gene>
<dbReference type="Proteomes" id="UP000815677">
    <property type="component" value="Unassembled WGS sequence"/>
</dbReference>
<dbReference type="InterPro" id="IPR038718">
    <property type="entry name" value="SNF2-like_sf"/>
</dbReference>
<dbReference type="CDD" id="cd18793">
    <property type="entry name" value="SF2_C_SNF"/>
    <property type="match status" value="1"/>
</dbReference>
<dbReference type="EMBL" id="DF837701">
    <property type="protein sequence ID" value="GAT42305.1"/>
    <property type="molecule type" value="Genomic_DNA"/>
</dbReference>
<dbReference type="Gene3D" id="3.40.50.10810">
    <property type="entry name" value="Tandem AAA-ATPase domain"/>
    <property type="match status" value="1"/>
</dbReference>
<dbReference type="PANTHER" id="PTHR45766">
    <property type="entry name" value="DNA ANNEALING HELICASE AND ENDONUCLEASE ZRANB3 FAMILY MEMBER"/>
    <property type="match status" value="1"/>
</dbReference>
<dbReference type="PANTHER" id="PTHR45766:SF6">
    <property type="entry name" value="SWI_SNF-RELATED MATRIX-ASSOCIATED ACTIN-DEPENDENT REGULATOR OF CHROMATIN SUBFAMILY A-LIKE PROTEIN 1"/>
    <property type="match status" value="1"/>
</dbReference>
<feature type="domain" description="Helicase C-terminal" evidence="6">
    <location>
        <begin position="660"/>
        <end position="812"/>
    </location>
</feature>
<evidence type="ECO:0000259" key="5">
    <source>
        <dbReference type="PROSITE" id="PS51192"/>
    </source>
</evidence>
<keyword evidence="8" id="KW-1185">Reference proteome</keyword>
<dbReference type="Gene3D" id="3.40.50.300">
    <property type="entry name" value="P-loop containing nucleotide triphosphate hydrolases"/>
    <property type="match status" value="1"/>
</dbReference>
<evidence type="ECO:0000259" key="6">
    <source>
        <dbReference type="PROSITE" id="PS51194"/>
    </source>
</evidence>
<keyword evidence="1" id="KW-0547">Nucleotide-binding</keyword>
<dbReference type="InterPro" id="IPR014001">
    <property type="entry name" value="Helicase_ATP-bd"/>
</dbReference>
<dbReference type="SUPFAM" id="SSF46955">
    <property type="entry name" value="Putative DNA-binding domain"/>
    <property type="match status" value="1"/>
</dbReference>
<dbReference type="GO" id="GO:0004386">
    <property type="term" value="F:helicase activity"/>
    <property type="evidence" value="ECO:0007669"/>
    <property type="project" value="UniProtKB-KW"/>
</dbReference>
<dbReference type="SMART" id="SM00422">
    <property type="entry name" value="HTH_MERR"/>
    <property type="match status" value="1"/>
</dbReference>
<dbReference type="PROSITE" id="PS51192">
    <property type="entry name" value="HELICASE_ATP_BIND_1"/>
    <property type="match status" value="1"/>
</dbReference>
<dbReference type="InterPro" id="IPR049730">
    <property type="entry name" value="SNF2/RAD54-like_C"/>
</dbReference>
<name>A0ABQ0KTU4_MYCCL</name>
<dbReference type="InterPro" id="IPR009061">
    <property type="entry name" value="DNA-bd_dom_put_sf"/>
</dbReference>
<dbReference type="PROSITE" id="PS51194">
    <property type="entry name" value="HELICASE_CTER"/>
    <property type="match status" value="1"/>
</dbReference>
<dbReference type="InterPro" id="IPR000551">
    <property type="entry name" value="MerR-type_HTH_dom"/>
</dbReference>
<evidence type="ECO:0000313" key="7">
    <source>
        <dbReference type="EMBL" id="GAT42305.1"/>
    </source>
</evidence>
<evidence type="ECO:0000259" key="4">
    <source>
        <dbReference type="PROSITE" id="PS50937"/>
    </source>
</evidence>
<dbReference type="InterPro" id="IPR000330">
    <property type="entry name" value="SNF2_N"/>
</dbReference>
<feature type="domain" description="HTH merR-type" evidence="4">
    <location>
        <begin position="136"/>
        <end position="187"/>
    </location>
</feature>
<reference evidence="7" key="1">
    <citation type="submission" date="2014-09" db="EMBL/GenBank/DDBJ databases">
        <title>Genome sequence of the luminous mushroom Mycena chlorophos for searching fungal bioluminescence genes.</title>
        <authorList>
            <person name="Tanaka Y."/>
            <person name="Kasuga D."/>
            <person name="Oba Y."/>
            <person name="Hase S."/>
            <person name="Sato K."/>
            <person name="Oba Y."/>
            <person name="Sakakibara Y."/>
        </authorList>
    </citation>
    <scope>NUCLEOTIDE SEQUENCE</scope>
</reference>
<accession>A0ABQ0KTU4</accession>
<dbReference type="InterPro" id="IPR001650">
    <property type="entry name" value="Helicase_C-like"/>
</dbReference>
<organism evidence="7 8">
    <name type="scientific">Mycena chlorophos</name>
    <name type="common">Agaric fungus</name>
    <name type="synonym">Agaricus chlorophos</name>
    <dbReference type="NCBI Taxonomy" id="658473"/>
    <lineage>
        <taxon>Eukaryota</taxon>
        <taxon>Fungi</taxon>
        <taxon>Dikarya</taxon>
        <taxon>Basidiomycota</taxon>
        <taxon>Agaricomycotina</taxon>
        <taxon>Agaricomycetes</taxon>
        <taxon>Agaricomycetidae</taxon>
        <taxon>Agaricales</taxon>
        <taxon>Marasmiineae</taxon>
        <taxon>Mycenaceae</taxon>
        <taxon>Mycena</taxon>
    </lineage>
</organism>
<evidence type="ECO:0000256" key="3">
    <source>
        <dbReference type="ARBA" id="ARBA00022840"/>
    </source>
</evidence>